<organism evidence="2">
    <name type="scientific">Fagus sylvatica</name>
    <name type="common">Beechnut</name>
    <dbReference type="NCBI Taxonomy" id="28930"/>
    <lineage>
        <taxon>Eukaryota</taxon>
        <taxon>Viridiplantae</taxon>
        <taxon>Streptophyta</taxon>
        <taxon>Embryophyta</taxon>
        <taxon>Tracheophyta</taxon>
        <taxon>Spermatophyta</taxon>
        <taxon>Magnoliopsida</taxon>
        <taxon>eudicotyledons</taxon>
        <taxon>Gunneridae</taxon>
        <taxon>Pentapetalae</taxon>
        <taxon>rosids</taxon>
        <taxon>fabids</taxon>
        <taxon>Fagales</taxon>
        <taxon>Fagaceae</taxon>
        <taxon>Fagus</taxon>
    </lineage>
</organism>
<dbReference type="PANTHER" id="PTHR33116">
    <property type="entry name" value="REVERSE TRANSCRIPTASE ZINC-BINDING DOMAIN-CONTAINING PROTEIN-RELATED-RELATED"/>
    <property type="match status" value="1"/>
</dbReference>
<reference evidence="2" key="1">
    <citation type="submission" date="2018-02" db="EMBL/GenBank/DDBJ databases">
        <authorList>
            <person name="Cohen D.B."/>
            <person name="Kent A.D."/>
        </authorList>
    </citation>
    <scope>NUCLEOTIDE SEQUENCE</scope>
</reference>
<dbReference type="Pfam" id="PF13966">
    <property type="entry name" value="zf-RVT"/>
    <property type="match status" value="1"/>
</dbReference>
<dbReference type="InterPro" id="IPR026960">
    <property type="entry name" value="RVT-Znf"/>
</dbReference>
<dbReference type="AlphaFoldDB" id="A0A2N9I707"/>
<protein>
    <recommendedName>
        <fullName evidence="1">Reverse transcriptase zinc-binding domain-containing protein</fullName>
    </recommendedName>
</protein>
<proteinExistence type="predicted"/>
<name>A0A2N9I707_FAGSY</name>
<evidence type="ECO:0000313" key="2">
    <source>
        <dbReference type="EMBL" id="SPD19843.1"/>
    </source>
</evidence>
<dbReference type="PANTHER" id="PTHR33116:SF78">
    <property type="entry name" value="OS12G0587133 PROTEIN"/>
    <property type="match status" value="1"/>
</dbReference>
<gene>
    <name evidence="2" type="ORF">FSB_LOCUS47725</name>
</gene>
<accession>A0A2N9I707</accession>
<evidence type="ECO:0000259" key="1">
    <source>
        <dbReference type="Pfam" id="PF13966"/>
    </source>
</evidence>
<feature type="domain" description="Reverse transcriptase zinc-binding" evidence="1">
    <location>
        <begin position="180"/>
        <end position="264"/>
    </location>
</feature>
<sequence length="339" mass="38719">MTGLRLNMSKSEMVPIGEVANLSSLAEILSCRIGTHPMTYLGMPLGSSFKALGVWNPIIEKVERRLAGWRKLHLSKRGQLTLLKSTLSSLSTYFMSLFKIPMSLAKRIERLQHNFLWGGLGDDTKAPLGEVGCTRPVRGSHGCSLWKGIMAIWDIFKSYIFFEVGKDDKLKWSLKKNGTFDIQSFYHALQGNMSRVFPWKGIWGVKAPRRVAFFVWMAAWGKILTCDNLRQRGIVMVGWCCLCRCNGETVAHLLLYCNVARELWSFGFWLFGVDWVILGCVLDHVAGWKNWFGKHSSEVWNLVPSCVMWALWRERNNCTFEDVELLVDKLIESCMSSLF</sequence>
<dbReference type="EMBL" id="OIVN01004891">
    <property type="protein sequence ID" value="SPD19843.1"/>
    <property type="molecule type" value="Genomic_DNA"/>
</dbReference>